<proteinExistence type="predicted"/>
<evidence type="ECO:0000313" key="1">
    <source>
        <dbReference type="EMBL" id="PTA51838.1"/>
    </source>
</evidence>
<organism evidence="1 2">
    <name type="scientific">Shewanella morhuae</name>
    <dbReference type="NCBI Taxonomy" id="365591"/>
    <lineage>
        <taxon>Bacteria</taxon>
        <taxon>Pseudomonadati</taxon>
        <taxon>Pseudomonadota</taxon>
        <taxon>Gammaproteobacteria</taxon>
        <taxon>Alteromonadales</taxon>
        <taxon>Shewanellaceae</taxon>
        <taxon>Shewanella</taxon>
    </lineage>
</organism>
<sequence length="122" mass="14055">MFNFLRRKPKISIPTIDRVSEEIQGYLPDYQGPTINYRFFSNSKCIGSVKTELWKEDNLLLVHDIRASTTGVKNGTAMVSWLVANSSEMIQPVHVINNGLGFWFQLKKIWPERIIDLDLRAS</sequence>
<evidence type="ECO:0008006" key="3">
    <source>
        <dbReference type="Google" id="ProtNLM"/>
    </source>
</evidence>
<geneLocation type="plasmid" evidence="1 2">
    <name>pWMBT7</name>
</geneLocation>
<reference evidence="1 2" key="2">
    <citation type="submission" date="2018-04" db="EMBL/GenBank/DDBJ databases">
        <title>Genomic sequence of a freshwater isolate of Shewanella morhuae.</title>
        <authorList>
            <person name="Castillo D.E."/>
            <person name="Gram L."/>
        </authorList>
    </citation>
    <scope>NUCLEOTIDE SEQUENCE [LARGE SCALE GENOMIC DNA]</scope>
    <source>
        <strain evidence="1 2">CW7</strain>
        <plasmid evidence="1 2">pWMBT7</plasmid>
    </source>
</reference>
<keyword evidence="1" id="KW-0614">Plasmid</keyword>
<dbReference type="Proteomes" id="UP000240506">
    <property type="component" value="Plasmid pWMBT7"/>
</dbReference>
<keyword evidence="2" id="KW-1185">Reference proteome</keyword>
<dbReference type="RefSeq" id="WP_107881402.1">
    <property type="nucleotide sequence ID" value="NZ_CM009684.1"/>
</dbReference>
<gene>
    <name evidence="1" type="ORF">C9I43_00445</name>
</gene>
<accession>A0ABX5HZN2</accession>
<evidence type="ECO:0000313" key="2">
    <source>
        <dbReference type="Proteomes" id="UP000240506"/>
    </source>
</evidence>
<comment type="caution">
    <text evidence="1">The sequence shown here is derived from an EMBL/GenBank/DDBJ whole genome shotgun (WGS) entry which is preliminary data.</text>
</comment>
<name>A0ABX5HZN2_9GAMM</name>
<dbReference type="EMBL" id="PYSG01000001">
    <property type="protein sequence ID" value="PTA51838.1"/>
    <property type="molecule type" value="Genomic_DNA"/>
</dbReference>
<protein>
    <recommendedName>
        <fullName evidence="3">Transposase and inactivated derivatives</fullName>
    </recommendedName>
</protein>
<reference evidence="1 2" key="1">
    <citation type="submission" date="2018-03" db="EMBL/GenBank/DDBJ databases">
        <authorList>
            <person name="Dailey F.E."/>
        </authorList>
    </citation>
    <scope>NUCLEOTIDE SEQUENCE [LARGE SCALE GENOMIC DNA]</scope>
    <source>
        <strain evidence="1 2">CW7</strain>
        <plasmid evidence="1 2">pWMBT7</plasmid>
    </source>
</reference>